<gene>
    <name evidence="1" type="ORF">DSO57_1006077</name>
</gene>
<evidence type="ECO:0000313" key="2">
    <source>
        <dbReference type="Proteomes" id="UP001165960"/>
    </source>
</evidence>
<comment type="caution">
    <text evidence="1">The sequence shown here is derived from an EMBL/GenBank/DDBJ whole genome shotgun (WGS) entry which is preliminary data.</text>
</comment>
<dbReference type="Proteomes" id="UP001165960">
    <property type="component" value="Unassembled WGS sequence"/>
</dbReference>
<accession>A0ACC2SX59</accession>
<reference evidence="1" key="1">
    <citation type="submission" date="2022-04" db="EMBL/GenBank/DDBJ databases">
        <title>Genome of the entomopathogenic fungus Entomophthora muscae.</title>
        <authorList>
            <person name="Elya C."/>
            <person name="Lovett B.R."/>
            <person name="Lee E."/>
            <person name="Macias A.M."/>
            <person name="Hajek A.E."/>
            <person name="De Bivort B.L."/>
            <person name="Kasson M.T."/>
            <person name="De Fine Licht H.H."/>
            <person name="Stajich J.E."/>
        </authorList>
    </citation>
    <scope>NUCLEOTIDE SEQUENCE</scope>
    <source>
        <strain evidence="1">Berkeley</strain>
    </source>
</reference>
<proteinExistence type="predicted"/>
<name>A0ACC2SX59_9FUNG</name>
<organism evidence="1 2">
    <name type="scientific">Entomophthora muscae</name>
    <dbReference type="NCBI Taxonomy" id="34485"/>
    <lineage>
        <taxon>Eukaryota</taxon>
        <taxon>Fungi</taxon>
        <taxon>Fungi incertae sedis</taxon>
        <taxon>Zoopagomycota</taxon>
        <taxon>Entomophthoromycotina</taxon>
        <taxon>Entomophthoromycetes</taxon>
        <taxon>Entomophthorales</taxon>
        <taxon>Entomophthoraceae</taxon>
        <taxon>Entomophthora</taxon>
    </lineage>
</organism>
<sequence>MEAPSTLKPDCLPPSPDLSPLADSQYAGIAYMTLAGLVNTMVPSTRPWALVGQSASYLIKLASLLWWAHPSSQQSKLAAKANRTPLGCGILTYGLKGAAPSKAQAGDRGQQSHQAQDPDLVDLSGSEVGLGC</sequence>
<evidence type="ECO:0000313" key="1">
    <source>
        <dbReference type="EMBL" id="KAJ9066786.1"/>
    </source>
</evidence>
<dbReference type="EMBL" id="QTSX02004277">
    <property type="protein sequence ID" value="KAJ9066786.1"/>
    <property type="molecule type" value="Genomic_DNA"/>
</dbReference>
<keyword evidence="2" id="KW-1185">Reference proteome</keyword>
<protein>
    <submittedName>
        <fullName evidence="1">Uncharacterized protein</fullName>
    </submittedName>
</protein>